<feature type="compositionally biased region" description="Polar residues" evidence="1">
    <location>
        <begin position="52"/>
        <end position="66"/>
    </location>
</feature>
<name>A0A2W1K000_9CYAN</name>
<evidence type="ECO:0000313" key="3">
    <source>
        <dbReference type="EMBL" id="PZD74001.1"/>
    </source>
</evidence>
<evidence type="ECO:0000256" key="1">
    <source>
        <dbReference type="SAM" id="MobiDB-lite"/>
    </source>
</evidence>
<feature type="region of interest" description="Disordered" evidence="1">
    <location>
        <begin position="29"/>
        <end position="116"/>
    </location>
</feature>
<dbReference type="AlphaFoldDB" id="A0A2W1K000"/>
<organism evidence="3 4">
    <name type="scientific">Acaryochloris thomasi RCC1774</name>
    <dbReference type="NCBI Taxonomy" id="1764569"/>
    <lineage>
        <taxon>Bacteria</taxon>
        <taxon>Bacillati</taxon>
        <taxon>Cyanobacteriota</taxon>
        <taxon>Cyanophyceae</taxon>
        <taxon>Acaryochloridales</taxon>
        <taxon>Acaryochloridaceae</taxon>
        <taxon>Acaryochloris</taxon>
        <taxon>Acaryochloris thomasi</taxon>
    </lineage>
</organism>
<proteinExistence type="predicted"/>
<dbReference type="RefSeq" id="WP_110985714.1">
    <property type="nucleotide sequence ID" value="NZ_CAWNWM010000004.1"/>
</dbReference>
<sequence>MFSLTKMIFGGLGTAVACSLPLAIATFQPPASAQSTPQPPPQQSADALGGALTQSNENLFQAPQTQRPERKTSETLKLDGTTPVNENAQTPMDWQSEHLDNQRQSSSGFSLVNVDL</sequence>
<evidence type="ECO:0000313" key="4">
    <source>
        <dbReference type="Proteomes" id="UP000248857"/>
    </source>
</evidence>
<dbReference type="Proteomes" id="UP000248857">
    <property type="component" value="Unassembled WGS sequence"/>
</dbReference>
<feature type="signal peptide" evidence="2">
    <location>
        <begin position="1"/>
        <end position="33"/>
    </location>
</feature>
<gene>
    <name evidence="3" type="ORF">C1752_01758</name>
</gene>
<feature type="chain" id="PRO_5016146243" evidence="2">
    <location>
        <begin position="34"/>
        <end position="116"/>
    </location>
</feature>
<dbReference type="EMBL" id="PQWO01000004">
    <property type="protein sequence ID" value="PZD74001.1"/>
    <property type="molecule type" value="Genomic_DNA"/>
</dbReference>
<keyword evidence="2" id="KW-0732">Signal</keyword>
<evidence type="ECO:0000256" key="2">
    <source>
        <dbReference type="SAM" id="SignalP"/>
    </source>
</evidence>
<accession>A0A2W1K000</accession>
<keyword evidence="4" id="KW-1185">Reference proteome</keyword>
<feature type="compositionally biased region" description="Basic and acidic residues" evidence="1">
    <location>
        <begin position="67"/>
        <end position="77"/>
    </location>
</feature>
<protein>
    <submittedName>
        <fullName evidence="3">Uncharacterized protein</fullName>
    </submittedName>
</protein>
<reference evidence="3 4" key="1">
    <citation type="journal article" date="2018" name="Sci. Rep.">
        <title>A novel species of the marine cyanobacterium Acaryochloris with a unique pigment content and lifestyle.</title>
        <authorList>
            <person name="Partensky F."/>
            <person name="Six C."/>
            <person name="Ratin M."/>
            <person name="Garczarek L."/>
            <person name="Vaulot D."/>
            <person name="Probert I."/>
            <person name="Calteau A."/>
            <person name="Gourvil P."/>
            <person name="Marie D."/>
            <person name="Grebert T."/>
            <person name="Bouchier C."/>
            <person name="Le Panse S."/>
            <person name="Gachenot M."/>
            <person name="Rodriguez F."/>
            <person name="Garrido J.L."/>
        </authorList>
    </citation>
    <scope>NUCLEOTIDE SEQUENCE [LARGE SCALE GENOMIC DNA]</scope>
    <source>
        <strain evidence="3 4">RCC1774</strain>
    </source>
</reference>
<feature type="compositionally biased region" description="Polar residues" evidence="1">
    <location>
        <begin position="82"/>
        <end position="93"/>
    </location>
</feature>
<dbReference type="PROSITE" id="PS51257">
    <property type="entry name" value="PROKAR_LIPOPROTEIN"/>
    <property type="match status" value="1"/>
</dbReference>
<comment type="caution">
    <text evidence="3">The sequence shown here is derived from an EMBL/GenBank/DDBJ whole genome shotgun (WGS) entry which is preliminary data.</text>
</comment>